<evidence type="ECO:0000313" key="2">
    <source>
        <dbReference type="Proteomes" id="UP000234681"/>
    </source>
</evidence>
<keyword evidence="1" id="KW-0378">Hydrolase</keyword>
<name>A6I856_RAT</name>
<sequence>MTPALIGPPFTNQKLSAQWATVLTWNHVVHYSQMYCKAKDVQEKQAKPATMKGGGQVDSLIADKCAHSR</sequence>
<dbReference type="AlphaFoldDB" id="A6I856"/>
<protein>
    <submittedName>
        <fullName evidence="1">Ubiquitin specific protease 47 (Predicted), isoform CRA_d</fullName>
    </submittedName>
</protein>
<dbReference type="GO" id="GO:0006508">
    <property type="term" value="P:proteolysis"/>
    <property type="evidence" value="ECO:0007669"/>
    <property type="project" value="UniProtKB-KW"/>
</dbReference>
<reference evidence="1 2" key="1">
    <citation type="submission" date="2005-09" db="EMBL/GenBank/DDBJ databases">
        <authorList>
            <person name="Mural R.J."/>
            <person name="Li P.W."/>
            <person name="Adams M.D."/>
            <person name="Amanatides P.G."/>
            <person name="Baden-Tillson H."/>
            <person name="Barnstead M."/>
            <person name="Chin S.H."/>
            <person name="Dew I."/>
            <person name="Evans C.A."/>
            <person name="Ferriera S."/>
            <person name="Flanigan M."/>
            <person name="Fosler C."/>
            <person name="Glodek A."/>
            <person name="Gu Z."/>
            <person name="Holt R.A."/>
            <person name="Jennings D."/>
            <person name="Kraft C.L."/>
            <person name="Lu F."/>
            <person name="Nguyen T."/>
            <person name="Nusskern D.R."/>
            <person name="Pfannkoch C.M."/>
            <person name="Sitter C."/>
            <person name="Sutton G.G."/>
            <person name="Venter J.C."/>
            <person name="Wang Z."/>
            <person name="Woodage T."/>
            <person name="Zheng X.H."/>
            <person name="Zhong F."/>
        </authorList>
    </citation>
    <scope>NUCLEOTIDE SEQUENCE [LARGE SCALE GENOMIC DNA]</scope>
    <source>
        <strain>BN</strain>
        <strain evidence="2">Sprague-Dawley</strain>
    </source>
</reference>
<keyword evidence="1" id="KW-0645">Protease</keyword>
<accession>A6I856</accession>
<dbReference type="EMBL" id="CH473956">
    <property type="protein sequence ID" value="EDM17827.1"/>
    <property type="molecule type" value="Genomic_DNA"/>
</dbReference>
<dbReference type="Proteomes" id="UP000234681">
    <property type="component" value="Chromosome 1"/>
</dbReference>
<proteinExistence type="predicted"/>
<gene>
    <name evidence="1" type="primary">Usp47_predicted</name>
    <name evidence="1" type="ORF">rCG_39462</name>
</gene>
<evidence type="ECO:0000313" key="1">
    <source>
        <dbReference type="EMBL" id="EDM17827.1"/>
    </source>
</evidence>
<dbReference type="GO" id="GO:0008233">
    <property type="term" value="F:peptidase activity"/>
    <property type="evidence" value="ECO:0007669"/>
    <property type="project" value="UniProtKB-KW"/>
</dbReference>
<organism evidence="1 2">
    <name type="scientific">Rattus norvegicus</name>
    <name type="common">Rat</name>
    <dbReference type="NCBI Taxonomy" id="10116"/>
    <lineage>
        <taxon>Eukaryota</taxon>
        <taxon>Metazoa</taxon>
        <taxon>Chordata</taxon>
        <taxon>Craniata</taxon>
        <taxon>Vertebrata</taxon>
        <taxon>Euteleostomi</taxon>
        <taxon>Mammalia</taxon>
        <taxon>Eutheria</taxon>
        <taxon>Euarchontoglires</taxon>
        <taxon>Glires</taxon>
        <taxon>Rodentia</taxon>
        <taxon>Myomorpha</taxon>
        <taxon>Muroidea</taxon>
        <taxon>Muridae</taxon>
        <taxon>Murinae</taxon>
        <taxon>Rattus</taxon>
    </lineage>
</organism>